<dbReference type="PRINTS" id="PR00164">
    <property type="entry name" value="ABC2TRNSPORT"/>
</dbReference>
<dbReference type="OrthoDB" id="8479094at2"/>
<dbReference type="GO" id="GO:0043190">
    <property type="term" value="C:ATP-binding cassette (ABC) transporter complex"/>
    <property type="evidence" value="ECO:0007669"/>
    <property type="project" value="InterPro"/>
</dbReference>
<evidence type="ECO:0000256" key="1">
    <source>
        <dbReference type="ARBA" id="ARBA00004651"/>
    </source>
</evidence>
<organism evidence="13 14">
    <name type="scientific">Donghicola tyrosinivorans</name>
    <dbReference type="NCBI Taxonomy" id="1652492"/>
    <lineage>
        <taxon>Bacteria</taxon>
        <taxon>Pseudomonadati</taxon>
        <taxon>Pseudomonadota</taxon>
        <taxon>Alphaproteobacteria</taxon>
        <taxon>Rhodobacterales</taxon>
        <taxon>Roseobacteraceae</taxon>
        <taxon>Donghicola</taxon>
    </lineage>
</organism>
<dbReference type="GO" id="GO:0015920">
    <property type="term" value="P:lipopolysaccharide transport"/>
    <property type="evidence" value="ECO:0007669"/>
    <property type="project" value="TreeGrafter"/>
</dbReference>
<keyword evidence="5" id="KW-0762">Sugar transport</keyword>
<feature type="domain" description="ABC transmembrane type-2" evidence="12">
    <location>
        <begin position="41"/>
        <end position="262"/>
    </location>
</feature>
<dbReference type="Proteomes" id="UP000238392">
    <property type="component" value="Unassembled WGS sequence"/>
</dbReference>
<dbReference type="PROSITE" id="PS51012">
    <property type="entry name" value="ABC_TM2"/>
    <property type="match status" value="1"/>
</dbReference>
<evidence type="ECO:0000256" key="8">
    <source>
        <dbReference type="ARBA" id="ARBA00022989"/>
    </source>
</evidence>
<dbReference type="InterPro" id="IPR013525">
    <property type="entry name" value="ABC2_TM"/>
</dbReference>
<evidence type="ECO:0000256" key="10">
    <source>
        <dbReference type="ARBA" id="ARBA00023136"/>
    </source>
</evidence>
<dbReference type="GO" id="GO:0015774">
    <property type="term" value="P:polysaccharide transport"/>
    <property type="evidence" value="ECO:0007669"/>
    <property type="project" value="UniProtKB-KW"/>
</dbReference>
<keyword evidence="6 11" id="KW-0812">Transmembrane</keyword>
<keyword evidence="4 11" id="KW-1003">Cell membrane</keyword>
<keyword evidence="10 11" id="KW-0472">Membrane</keyword>
<evidence type="ECO:0000313" key="14">
    <source>
        <dbReference type="Proteomes" id="UP000238392"/>
    </source>
</evidence>
<dbReference type="EMBL" id="PVTQ01000003">
    <property type="protein sequence ID" value="PRY91508.1"/>
    <property type="molecule type" value="Genomic_DNA"/>
</dbReference>
<evidence type="ECO:0000256" key="3">
    <source>
        <dbReference type="ARBA" id="ARBA00022448"/>
    </source>
</evidence>
<comment type="subcellular location">
    <subcellularLocation>
        <location evidence="11">Cell inner membrane</location>
        <topology evidence="11">Multi-pass membrane protein</topology>
    </subcellularLocation>
    <subcellularLocation>
        <location evidence="1">Cell membrane</location>
        <topology evidence="1">Multi-pass membrane protein</topology>
    </subcellularLocation>
</comment>
<keyword evidence="8 11" id="KW-1133">Transmembrane helix</keyword>
<evidence type="ECO:0000313" key="13">
    <source>
        <dbReference type="EMBL" id="PRY91508.1"/>
    </source>
</evidence>
<dbReference type="InterPro" id="IPR047817">
    <property type="entry name" value="ABC2_TM_bact-type"/>
</dbReference>
<evidence type="ECO:0000256" key="7">
    <source>
        <dbReference type="ARBA" id="ARBA00022903"/>
    </source>
</evidence>
<proteinExistence type="inferred from homology"/>
<keyword evidence="3 11" id="KW-0813">Transport</keyword>
<dbReference type="GO" id="GO:0140359">
    <property type="term" value="F:ABC-type transporter activity"/>
    <property type="evidence" value="ECO:0007669"/>
    <property type="project" value="InterPro"/>
</dbReference>
<feature type="transmembrane region" description="Helical" evidence="11">
    <location>
        <begin position="184"/>
        <end position="203"/>
    </location>
</feature>
<dbReference type="RefSeq" id="WP_106263179.1">
    <property type="nucleotide sequence ID" value="NZ_PVTQ01000003.1"/>
</dbReference>
<feature type="transmembrane region" description="Helical" evidence="11">
    <location>
        <begin position="240"/>
        <end position="259"/>
    </location>
</feature>
<dbReference type="Pfam" id="PF01061">
    <property type="entry name" value="ABC2_membrane"/>
    <property type="match status" value="1"/>
</dbReference>
<comment type="similarity">
    <text evidence="2 11">Belongs to the ABC-2 integral membrane protein family.</text>
</comment>
<keyword evidence="9" id="KW-0625">Polysaccharide transport</keyword>
<feature type="transmembrane region" description="Helical" evidence="11">
    <location>
        <begin position="42"/>
        <end position="65"/>
    </location>
</feature>
<accession>A0A2T0WXU3</accession>
<evidence type="ECO:0000256" key="6">
    <source>
        <dbReference type="ARBA" id="ARBA00022692"/>
    </source>
</evidence>
<sequence length="269" mass="29476">MSPHTAPVKLPSDAPARPAAHRTIVALMLREMSTTYGRTPGGYLWAIAEPVAALMVLSIGFSLVLRTPPIGNSFLLFYASGYLPFSLYVTIQNTVSRSINFSRPLLRYPAVSWMDALLARFLLNGITNLTVAIIVFVGVLAVQDTGISLQMGTLALSFFMAAMIGLGAATINCVLFGLYPLWEMIWGIISRPLLIASGILYLVDDLPQLAQDILWFNPLVHVTSVARDAVYGLNHSDYVSLPYVFGLSFGGLTLGLLFLRRFYREILNA</sequence>
<evidence type="ECO:0000256" key="5">
    <source>
        <dbReference type="ARBA" id="ARBA00022597"/>
    </source>
</evidence>
<name>A0A2T0WXU3_9RHOB</name>
<feature type="transmembrane region" description="Helical" evidence="11">
    <location>
        <begin position="154"/>
        <end position="178"/>
    </location>
</feature>
<feature type="transmembrane region" description="Helical" evidence="11">
    <location>
        <begin position="121"/>
        <end position="142"/>
    </location>
</feature>
<keyword evidence="7" id="KW-0972">Capsule biogenesis/degradation</keyword>
<evidence type="ECO:0000259" key="12">
    <source>
        <dbReference type="PROSITE" id="PS51012"/>
    </source>
</evidence>
<feature type="transmembrane region" description="Helical" evidence="11">
    <location>
        <begin position="72"/>
        <end position="91"/>
    </location>
</feature>
<protein>
    <recommendedName>
        <fullName evidence="11">Transport permease protein</fullName>
    </recommendedName>
</protein>
<dbReference type="PANTHER" id="PTHR30413">
    <property type="entry name" value="INNER MEMBRANE TRANSPORT PERMEASE"/>
    <property type="match status" value="1"/>
</dbReference>
<gene>
    <name evidence="13" type="ORF">CLV74_10392</name>
</gene>
<evidence type="ECO:0000256" key="4">
    <source>
        <dbReference type="ARBA" id="ARBA00022475"/>
    </source>
</evidence>
<evidence type="ECO:0000256" key="2">
    <source>
        <dbReference type="ARBA" id="ARBA00007783"/>
    </source>
</evidence>
<dbReference type="PANTHER" id="PTHR30413:SF10">
    <property type="entry name" value="CAPSULE POLYSACCHARIDE EXPORT INNER-MEMBRANE PROTEIN CTRC"/>
    <property type="match status" value="1"/>
</dbReference>
<comment type="caution">
    <text evidence="13">The sequence shown here is derived from an EMBL/GenBank/DDBJ whole genome shotgun (WGS) entry which is preliminary data.</text>
</comment>
<dbReference type="AlphaFoldDB" id="A0A2T0WXU3"/>
<keyword evidence="14" id="KW-1185">Reference proteome</keyword>
<dbReference type="InterPro" id="IPR000412">
    <property type="entry name" value="ABC_2_transport"/>
</dbReference>
<reference evidence="13 14" key="1">
    <citation type="submission" date="2018-03" db="EMBL/GenBank/DDBJ databases">
        <title>Genomic Encyclopedia of Archaeal and Bacterial Type Strains, Phase II (KMG-II): from individual species to whole genera.</title>
        <authorList>
            <person name="Goeker M."/>
        </authorList>
    </citation>
    <scope>NUCLEOTIDE SEQUENCE [LARGE SCALE GENOMIC DNA]</scope>
    <source>
        <strain evidence="13 14">DSM 100212</strain>
    </source>
</reference>
<evidence type="ECO:0000256" key="9">
    <source>
        <dbReference type="ARBA" id="ARBA00023047"/>
    </source>
</evidence>
<evidence type="ECO:0000256" key="11">
    <source>
        <dbReference type="RuleBase" id="RU361157"/>
    </source>
</evidence>